<feature type="signal peptide" evidence="4">
    <location>
        <begin position="1"/>
        <end position="22"/>
    </location>
</feature>
<comment type="similarity">
    <text evidence="1">Belongs to the universal ribosomal protein uS13 family.</text>
</comment>
<protein>
    <recommendedName>
        <fullName evidence="7">Ribosomal protein S13</fullName>
    </recommendedName>
</protein>
<dbReference type="InterPro" id="IPR001892">
    <property type="entry name" value="Ribosomal_uS13"/>
</dbReference>
<dbReference type="PANTHER" id="PTHR10871:SF28">
    <property type="entry name" value="SMALL RIBOSOMAL SUBUNIT PROTEIN US13M"/>
    <property type="match status" value="1"/>
</dbReference>
<evidence type="ECO:0000256" key="2">
    <source>
        <dbReference type="ARBA" id="ARBA00022980"/>
    </source>
</evidence>
<dbReference type="AlphaFoldDB" id="A0AAV8U7D1"/>
<dbReference type="InterPro" id="IPR010979">
    <property type="entry name" value="Ribosomal_uS13-like_H2TH"/>
</dbReference>
<dbReference type="GO" id="GO:0003735">
    <property type="term" value="F:structural constituent of ribosome"/>
    <property type="evidence" value="ECO:0007669"/>
    <property type="project" value="InterPro"/>
</dbReference>
<name>A0AAV8U7D1_9ROSI</name>
<dbReference type="PROSITE" id="PS50159">
    <property type="entry name" value="RIBOSOMAL_S13_2"/>
    <property type="match status" value="1"/>
</dbReference>
<sequence length="93" mass="10265">MDLNCSFGSAQLLVLSFSSVQCFRVGNTDIPHNKRIEVALQHIHGVGRRRAHQIISELGIGNRLTKDLTGVQLNSLREEVSKYLTGFMGTAVL</sequence>
<keyword evidence="4" id="KW-0732">Signal</keyword>
<gene>
    <name evidence="5" type="ORF">K2173_009679</name>
</gene>
<evidence type="ECO:0000313" key="6">
    <source>
        <dbReference type="Proteomes" id="UP001159364"/>
    </source>
</evidence>
<dbReference type="Pfam" id="PF00416">
    <property type="entry name" value="Ribosomal_S13"/>
    <property type="match status" value="1"/>
</dbReference>
<dbReference type="EMBL" id="JAIWQS010000001">
    <property type="protein sequence ID" value="KAJ8774248.1"/>
    <property type="molecule type" value="Genomic_DNA"/>
</dbReference>
<dbReference type="Proteomes" id="UP001159364">
    <property type="component" value="Linkage Group LG01"/>
</dbReference>
<dbReference type="GO" id="GO:0015935">
    <property type="term" value="C:small ribosomal subunit"/>
    <property type="evidence" value="ECO:0007669"/>
    <property type="project" value="TreeGrafter"/>
</dbReference>
<keyword evidence="6" id="KW-1185">Reference proteome</keyword>
<dbReference type="GO" id="GO:0003723">
    <property type="term" value="F:RNA binding"/>
    <property type="evidence" value="ECO:0007669"/>
    <property type="project" value="InterPro"/>
</dbReference>
<evidence type="ECO:0000313" key="5">
    <source>
        <dbReference type="EMBL" id="KAJ8774248.1"/>
    </source>
</evidence>
<reference evidence="5 6" key="1">
    <citation type="submission" date="2021-09" db="EMBL/GenBank/DDBJ databases">
        <title>Genomic insights and catalytic innovation underlie evolution of tropane alkaloids biosynthesis.</title>
        <authorList>
            <person name="Wang Y.-J."/>
            <person name="Tian T."/>
            <person name="Huang J.-P."/>
            <person name="Huang S.-X."/>
        </authorList>
    </citation>
    <scope>NUCLEOTIDE SEQUENCE [LARGE SCALE GENOMIC DNA]</scope>
    <source>
        <strain evidence="5">KIB-2018</strain>
        <tissue evidence="5">Leaf</tissue>
    </source>
</reference>
<dbReference type="FunFam" id="1.10.8.50:FF:000001">
    <property type="entry name" value="30S ribosomal protein S13"/>
    <property type="match status" value="1"/>
</dbReference>
<evidence type="ECO:0008006" key="7">
    <source>
        <dbReference type="Google" id="ProtNLM"/>
    </source>
</evidence>
<evidence type="ECO:0000256" key="3">
    <source>
        <dbReference type="ARBA" id="ARBA00023274"/>
    </source>
</evidence>
<organism evidence="5 6">
    <name type="scientific">Erythroxylum novogranatense</name>
    <dbReference type="NCBI Taxonomy" id="1862640"/>
    <lineage>
        <taxon>Eukaryota</taxon>
        <taxon>Viridiplantae</taxon>
        <taxon>Streptophyta</taxon>
        <taxon>Embryophyta</taxon>
        <taxon>Tracheophyta</taxon>
        <taxon>Spermatophyta</taxon>
        <taxon>Magnoliopsida</taxon>
        <taxon>eudicotyledons</taxon>
        <taxon>Gunneridae</taxon>
        <taxon>Pentapetalae</taxon>
        <taxon>rosids</taxon>
        <taxon>fabids</taxon>
        <taxon>Malpighiales</taxon>
        <taxon>Erythroxylaceae</taxon>
        <taxon>Erythroxylum</taxon>
    </lineage>
</organism>
<accession>A0AAV8U7D1</accession>
<dbReference type="SUPFAM" id="SSF46946">
    <property type="entry name" value="S13-like H2TH domain"/>
    <property type="match status" value="1"/>
</dbReference>
<dbReference type="GO" id="GO:0005739">
    <property type="term" value="C:mitochondrion"/>
    <property type="evidence" value="ECO:0007669"/>
    <property type="project" value="TreeGrafter"/>
</dbReference>
<evidence type="ECO:0000256" key="1">
    <source>
        <dbReference type="ARBA" id="ARBA00008080"/>
    </source>
</evidence>
<keyword evidence="3" id="KW-0687">Ribonucleoprotein</keyword>
<dbReference type="GO" id="GO:0006412">
    <property type="term" value="P:translation"/>
    <property type="evidence" value="ECO:0007669"/>
    <property type="project" value="InterPro"/>
</dbReference>
<comment type="caution">
    <text evidence="5">The sequence shown here is derived from an EMBL/GenBank/DDBJ whole genome shotgun (WGS) entry which is preliminary data.</text>
</comment>
<feature type="chain" id="PRO_5043451534" description="Ribosomal protein S13" evidence="4">
    <location>
        <begin position="23"/>
        <end position="93"/>
    </location>
</feature>
<dbReference type="Gene3D" id="1.10.8.50">
    <property type="match status" value="1"/>
</dbReference>
<proteinExistence type="inferred from homology"/>
<evidence type="ECO:0000256" key="4">
    <source>
        <dbReference type="SAM" id="SignalP"/>
    </source>
</evidence>
<keyword evidence="2" id="KW-0689">Ribosomal protein</keyword>
<dbReference type="PANTHER" id="PTHR10871">
    <property type="entry name" value="30S RIBOSOMAL PROTEIN S13/40S RIBOSOMAL PROTEIN S18"/>
    <property type="match status" value="1"/>
</dbReference>